<dbReference type="GO" id="GO:0003724">
    <property type="term" value="F:RNA helicase activity"/>
    <property type="evidence" value="ECO:0007669"/>
    <property type="project" value="UniProtKB-EC"/>
</dbReference>
<accession>A0A0L0F3M6</accession>
<dbReference type="GeneID" id="25916672"/>
<dbReference type="SUPFAM" id="SSF52540">
    <property type="entry name" value="P-loop containing nucleoside triphosphate hydrolases"/>
    <property type="match status" value="1"/>
</dbReference>
<evidence type="ECO:0000313" key="2">
    <source>
        <dbReference type="EMBL" id="KNC71292.1"/>
    </source>
</evidence>
<evidence type="ECO:0000313" key="3">
    <source>
        <dbReference type="Proteomes" id="UP000054560"/>
    </source>
</evidence>
<protein>
    <recommendedName>
        <fullName evidence="4">Helicase-associated domain-containing protein</fullName>
    </recommendedName>
</protein>
<dbReference type="InterPro" id="IPR027417">
    <property type="entry name" value="P-loop_NTPase"/>
</dbReference>
<evidence type="ECO:0000256" key="1">
    <source>
        <dbReference type="ARBA" id="ARBA00047984"/>
    </source>
</evidence>
<organism evidence="2 3">
    <name type="scientific">Sphaeroforma arctica JP610</name>
    <dbReference type="NCBI Taxonomy" id="667725"/>
    <lineage>
        <taxon>Eukaryota</taxon>
        <taxon>Ichthyosporea</taxon>
        <taxon>Ichthyophonida</taxon>
        <taxon>Sphaeroforma</taxon>
    </lineage>
</organism>
<gene>
    <name evidence="2" type="ORF">SARC_16168</name>
</gene>
<evidence type="ECO:0008006" key="4">
    <source>
        <dbReference type="Google" id="ProtNLM"/>
    </source>
</evidence>
<proteinExistence type="predicted"/>
<dbReference type="PANTHER" id="PTHR18934:SF83">
    <property type="entry name" value="PRE-MRNA-SPLICING FACTOR ATP-DEPENDENT RNA HELICASE DHX16"/>
    <property type="match status" value="1"/>
</dbReference>
<dbReference type="AlphaFoldDB" id="A0A0L0F3M6"/>
<dbReference type="PANTHER" id="PTHR18934">
    <property type="entry name" value="ATP-DEPENDENT RNA HELICASE"/>
    <property type="match status" value="1"/>
</dbReference>
<feature type="non-terminal residue" evidence="2">
    <location>
        <position position="126"/>
    </location>
</feature>
<keyword evidence="3" id="KW-1185">Reference proteome</keyword>
<comment type="catalytic activity">
    <reaction evidence="1">
        <text>ATP + H2O = ADP + phosphate + H(+)</text>
        <dbReference type="Rhea" id="RHEA:13065"/>
        <dbReference type="ChEBI" id="CHEBI:15377"/>
        <dbReference type="ChEBI" id="CHEBI:15378"/>
        <dbReference type="ChEBI" id="CHEBI:30616"/>
        <dbReference type="ChEBI" id="CHEBI:43474"/>
        <dbReference type="ChEBI" id="CHEBI:456216"/>
        <dbReference type="EC" id="3.6.4.13"/>
    </reaction>
</comment>
<dbReference type="RefSeq" id="XP_014145194.1">
    <property type="nucleotide sequence ID" value="XM_014289719.1"/>
</dbReference>
<sequence>MSIVAMLSAGNTIFYRPKDKAMLADTARVNFNSPGGDHMTLLNVWKQWEESGFSIPWCFENFIQHRSMKRARDVREQLVGLMERVEIESTTTEDNTLIRKAITSGFFYNTAKLTRSGNYKTIKHQQ</sequence>
<name>A0A0L0F3M6_9EUKA</name>
<dbReference type="OrthoDB" id="10253254at2759"/>
<dbReference type="STRING" id="667725.A0A0L0F3M6"/>
<reference evidence="2 3" key="1">
    <citation type="submission" date="2011-02" db="EMBL/GenBank/DDBJ databases">
        <title>The Genome Sequence of Sphaeroforma arctica JP610.</title>
        <authorList>
            <consortium name="The Broad Institute Genome Sequencing Platform"/>
            <person name="Russ C."/>
            <person name="Cuomo C."/>
            <person name="Young S.K."/>
            <person name="Zeng Q."/>
            <person name="Gargeya S."/>
            <person name="Alvarado L."/>
            <person name="Berlin A."/>
            <person name="Chapman S.B."/>
            <person name="Chen Z."/>
            <person name="Freedman E."/>
            <person name="Gellesch M."/>
            <person name="Goldberg J."/>
            <person name="Griggs A."/>
            <person name="Gujja S."/>
            <person name="Heilman E."/>
            <person name="Heiman D."/>
            <person name="Howarth C."/>
            <person name="Mehta T."/>
            <person name="Neiman D."/>
            <person name="Pearson M."/>
            <person name="Roberts A."/>
            <person name="Saif S."/>
            <person name="Shea T."/>
            <person name="Shenoy N."/>
            <person name="Sisk P."/>
            <person name="Stolte C."/>
            <person name="Sykes S."/>
            <person name="White J."/>
            <person name="Yandava C."/>
            <person name="Burger G."/>
            <person name="Gray M.W."/>
            <person name="Holland P.W.H."/>
            <person name="King N."/>
            <person name="Lang F.B.F."/>
            <person name="Roger A.J."/>
            <person name="Ruiz-Trillo I."/>
            <person name="Haas B."/>
            <person name="Nusbaum C."/>
            <person name="Birren B."/>
        </authorList>
    </citation>
    <scope>NUCLEOTIDE SEQUENCE [LARGE SCALE GENOMIC DNA]</scope>
    <source>
        <strain evidence="2 3">JP610</strain>
    </source>
</reference>
<dbReference type="GO" id="GO:0003723">
    <property type="term" value="F:RNA binding"/>
    <property type="evidence" value="ECO:0007669"/>
    <property type="project" value="TreeGrafter"/>
</dbReference>
<dbReference type="eggNOG" id="KOG0923">
    <property type="taxonomic scope" value="Eukaryota"/>
</dbReference>
<dbReference type="Proteomes" id="UP000054560">
    <property type="component" value="Unassembled WGS sequence"/>
</dbReference>
<dbReference type="EMBL" id="KQ249102">
    <property type="protein sequence ID" value="KNC71292.1"/>
    <property type="molecule type" value="Genomic_DNA"/>
</dbReference>
<dbReference type="GO" id="GO:0071013">
    <property type="term" value="C:catalytic step 2 spliceosome"/>
    <property type="evidence" value="ECO:0007669"/>
    <property type="project" value="TreeGrafter"/>
</dbReference>